<dbReference type="eggNOG" id="KOG0255">
    <property type="taxonomic scope" value="Eukaryota"/>
</dbReference>
<dbReference type="FunFam" id="1.20.1250.20:FF:000011">
    <property type="entry name" value="MFS multidrug transporter, putative"/>
    <property type="match status" value="1"/>
</dbReference>
<dbReference type="CDD" id="cd17323">
    <property type="entry name" value="MFS_Tpo1_MDR_like"/>
    <property type="match status" value="1"/>
</dbReference>
<keyword evidence="5 7" id="KW-0472">Membrane</keyword>
<evidence type="ECO:0000256" key="4">
    <source>
        <dbReference type="ARBA" id="ARBA00022989"/>
    </source>
</evidence>
<evidence type="ECO:0000256" key="2">
    <source>
        <dbReference type="ARBA" id="ARBA00008335"/>
    </source>
</evidence>
<dbReference type="Gene3D" id="1.20.1250.20">
    <property type="entry name" value="MFS general substrate transporter like domains"/>
    <property type="match status" value="1"/>
</dbReference>
<keyword evidence="4 7" id="KW-1133">Transmembrane helix</keyword>
<dbReference type="GO" id="GO:0022857">
    <property type="term" value="F:transmembrane transporter activity"/>
    <property type="evidence" value="ECO:0007669"/>
    <property type="project" value="InterPro"/>
</dbReference>
<feature type="transmembrane region" description="Helical" evidence="7">
    <location>
        <begin position="503"/>
        <end position="523"/>
    </location>
</feature>
<feature type="transmembrane region" description="Helical" evidence="7">
    <location>
        <begin position="435"/>
        <end position="456"/>
    </location>
</feature>
<feature type="transmembrane region" description="Helical" evidence="7">
    <location>
        <begin position="371"/>
        <end position="391"/>
    </location>
</feature>
<feature type="transmembrane region" description="Helical" evidence="7">
    <location>
        <begin position="169"/>
        <end position="188"/>
    </location>
</feature>
<keyword evidence="10" id="KW-1185">Reference proteome</keyword>
<feature type="transmembrane region" description="Helical" evidence="7">
    <location>
        <begin position="137"/>
        <end position="157"/>
    </location>
</feature>
<feature type="transmembrane region" description="Helical" evidence="7">
    <location>
        <begin position="103"/>
        <end position="125"/>
    </location>
</feature>
<feature type="transmembrane region" description="Helical" evidence="7">
    <location>
        <begin position="228"/>
        <end position="251"/>
    </location>
</feature>
<dbReference type="InterPro" id="IPR036259">
    <property type="entry name" value="MFS_trans_sf"/>
</dbReference>
<dbReference type="HOGENOM" id="CLU_008455_1_1_1"/>
<evidence type="ECO:0000256" key="7">
    <source>
        <dbReference type="SAM" id="Phobius"/>
    </source>
</evidence>
<dbReference type="STRING" id="1168221.R7YKI1"/>
<feature type="transmembrane region" description="Helical" evidence="7">
    <location>
        <begin position="332"/>
        <end position="351"/>
    </location>
</feature>
<evidence type="ECO:0000256" key="6">
    <source>
        <dbReference type="SAM" id="MobiDB-lite"/>
    </source>
</evidence>
<dbReference type="InterPro" id="IPR011701">
    <property type="entry name" value="MFS"/>
</dbReference>
<evidence type="ECO:0000313" key="10">
    <source>
        <dbReference type="Proteomes" id="UP000016924"/>
    </source>
</evidence>
<dbReference type="Pfam" id="PF07690">
    <property type="entry name" value="MFS_1"/>
    <property type="match status" value="1"/>
</dbReference>
<feature type="transmembrane region" description="Helical" evidence="7">
    <location>
        <begin position="257"/>
        <end position="277"/>
    </location>
</feature>
<protein>
    <recommendedName>
        <fullName evidence="8">Major facilitator superfamily (MFS) profile domain-containing protein</fullName>
    </recommendedName>
</protein>
<feature type="transmembrane region" description="Helical" evidence="7">
    <location>
        <begin position="194"/>
        <end position="216"/>
    </location>
</feature>
<organism evidence="9 10">
    <name type="scientific">Coniosporium apollinis (strain CBS 100218)</name>
    <name type="common">Rock-inhabiting black yeast</name>
    <dbReference type="NCBI Taxonomy" id="1168221"/>
    <lineage>
        <taxon>Eukaryota</taxon>
        <taxon>Fungi</taxon>
        <taxon>Dikarya</taxon>
        <taxon>Ascomycota</taxon>
        <taxon>Pezizomycotina</taxon>
        <taxon>Dothideomycetes</taxon>
        <taxon>Dothideomycetes incertae sedis</taxon>
        <taxon>Coniosporium</taxon>
    </lineage>
</organism>
<name>R7YKI1_CONA1</name>
<dbReference type="PROSITE" id="PS50850">
    <property type="entry name" value="MFS"/>
    <property type="match status" value="1"/>
</dbReference>
<dbReference type="PANTHER" id="PTHR23502">
    <property type="entry name" value="MAJOR FACILITATOR SUPERFAMILY"/>
    <property type="match status" value="1"/>
</dbReference>
<dbReference type="GO" id="GO:0016020">
    <property type="term" value="C:membrane"/>
    <property type="evidence" value="ECO:0007669"/>
    <property type="project" value="UniProtKB-SubCell"/>
</dbReference>
<feature type="region of interest" description="Disordered" evidence="6">
    <location>
        <begin position="55"/>
        <end position="88"/>
    </location>
</feature>
<evidence type="ECO:0000256" key="3">
    <source>
        <dbReference type="ARBA" id="ARBA00022692"/>
    </source>
</evidence>
<dbReference type="GeneID" id="19898931"/>
<evidence type="ECO:0000256" key="1">
    <source>
        <dbReference type="ARBA" id="ARBA00004141"/>
    </source>
</evidence>
<dbReference type="OMA" id="WRWNFWF"/>
<comment type="similarity">
    <text evidence="2">Belongs to the major facilitator superfamily.</text>
</comment>
<comment type="subcellular location">
    <subcellularLocation>
        <location evidence="1">Membrane</location>
        <topology evidence="1">Multi-pass membrane protein</topology>
    </subcellularLocation>
</comment>
<feature type="domain" description="Major facilitator superfamily (MFS) profile" evidence="8">
    <location>
        <begin position="102"/>
        <end position="529"/>
    </location>
</feature>
<sequence length="537" mass="57685">MARHDFQLSAPAQSEAVELAAEEGHDTDIPSNLGIIKGPGADGLDKEFDIEKCELSSRTSQSGPSDEFNAPAEAANPNVIGWNGDDDPENPLNWPSSKRWGTVAIVSSFTFLTPLGSAMFAPGVPQIMEEFGSSSELLAGFVVSVYVLGFAFGPLVVAPLSEMYGRLPLYHACNCLFIVFNVACALSTNLDMLIAFRFFAGSVGSAPLALGGGTIADTISREQRGTAMALWMSGPTVGPIIGPIAGGFLTQAAGWRWVFWVTAIAAGVITVAGIFLMKETYGLAILNHKVARLKKETGNPHLKSSLDSGLSPKDLFLFSIIRPSKMLFTSPIVFLLSLYVAVAYAYLYILFSTFTSIFVTNYGFTTGTAGLSFLGLGIGSIIGQVLTTVWGNRTAQKHIRKGDFEPEHRLPLMYPGAVAMPIGLLWYGWSAEFQTHWIVPILGTGIVGFGLLMLFMAPNTYLVDVFTLHAASAMAACTVMRSVFAAVLPLGGQKMYNALGLGWGNSLLGFIATALIPIPFLFVRYGKRIRTKYPVNL</sequence>
<feature type="transmembrane region" description="Helical" evidence="7">
    <location>
        <begin position="412"/>
        <end position="429"/>
    </location>
</feature>
<dbReference type="Proteomes" id="UP000016924">
    <property type="component" value="Unassembled WGS sequence"/>
</dbReference>
<dbReference type="OrthoDB" id="5296287at2759"/>
<dbReference type="EMBL" id="JH767558">
    <property type="protein sequence ID" value="EON62398.1"/>
    <property type="molecule type" value="Genomic_DNA"/>
</dbReference>
<accession>R7YKI1</accession>
<evidence type="ECO:0000256" key="5">
    <source>
        <dbReference type="ARBA" id="ARBA00023136"/>
    </source>
</evidence>
<evidence type="ECO:0000259" key="8">
    <source>
        <dbReference type="PROSITE" id="PS50850"/>
    </source>
</evidence>
<reference evidence="10" key="1">
    <citation type="submission" date="2012-06" db="EMBL/GenBank/DDBJ databases">
        <title>The genome sequence of Coniosporium apollinis CBS 100218.</title>
        <authorList>
            <consortium name="The Broad Institute Genome Sequencing Platform"/>
            <person name="Cuomo C."/>
            <person name="Gorbushina A."/>
            <person name="Noack S."/>
            <person name="Walker B."/>
            <person name="Young S.K."/>
            <person name="Zeng Q."/>
            <person name="Gargeya S."/>
            <person name="Fitzgerald M."/>
            <person name="Haas B."/>
            <person name="Abouelleil A."/>
            <person name="Alvarado L."/>
            <person name="Arachchi H.M."/>
            <person name="Berlin A.M."/>
            <person name="Chapman S.B."/>
            <person name="Goldberg J."/>
            <person name="Griggs A."/>
            <person name="Gujja S."/>
            <person name="Hansen M."/>
            <person name="Howarth C."/>
            <person name="Imamovic A."/>
            <person name="Larimer J."/>
            <person name="McCowan C."/>
            <person name="Montmayeur A."/>
            <person name="Murphy C."/>
            <person name="Neiman D."/>
            <person name="Pearson M."/>
            <person name="Priest M."/>
            <person name="Roberts A."/>
            <person name="Saif S."/>
            <person name="Shea T."/>
            <person name="Sisk P."/>
            <person name="Sykes S."/>
            <person name="Wortman J."/>
            <person name="Nusbaum C."/>
            <person name="Birren B."/>
        </authorList>
    </citation>
    <scope>NUCLEOTIDE SEQUENCE [LARGE SCALE GENOMIC DNA]</scope>
    <source>
        <strain evidence="10">CBS 100218</strain>
    </source>
</reference>
<evidence type="ECO:0000313" key="9">
    <source>
        <dbReference type="EMBL" id="EON62398.1"/>
    </source>
</evidence>
<gene>
    <name evidence="9" type="ORF">W97_01620</name>
</gene>
<dbReference type="AlphaFoldDB" id="R7YKI1"/>
<proteinExistence type="inferred from homology"/>
<dbReference type="PANTHER" id="PTHR23502:SF68">
    <property type="entry name" value="MULTIDRUG TRANSPORTER, PUTATIVE (AFU_ORTHOLOGUE AFUA_3G01120)-RELATED"/>
    <property type="match status" value="1"/>
</dbReference>
<feature type="transmembrane region" description="Helical" evidence="7">
    <location>
        <begin position="468"/>
        <end position="491"/>
    </location>
</feature>
<keyword evidence="3 7" id="KW-0812">Transmembrane</keyword>
<dbReference type="SUPFAM" id="SSF103473">
    <property type="entry name" value="MFS general substrate transporter"/>
    <property type="match status" value="1"/>
</dbReference>
<dbReference type="RefSeq" id="XP_007777715.1">
    <property type="nucleotide sequence ID" value="XM_007779525.1"/>
</dbReference>
<feature type="compositionally biased region" description="Low complexity" evidence="6">
    <location>
        <begin position="69"/>
        <end position="78"/>
    </location>
</feature>
<dbReference type="InterPro" id="IPR020846">
    <property type="entry name" value="MFS_dom"/>
</dbReference>